<dbReference type="InParanoid" id="A0A7R8UBW6"/>
<feature type="compositionally biased region" description="Polar residues" evidence="1">
    <location>
        <begin position="135"/>
        <end position="154"/>
    </location>
</feature>
<evidence type="ECO:0000256" key="1">
    <source>
        <dbReference type="SAM" id="MobiDB-lite"/>
    </source>
</evidence>
<dbReference type="Gene3D" id="1.10.510.10">
    <property type="entry name" value="Transferase(Phosphotransferase) domain 1"/>
    <property type="match status" value="1"/>
</dbReference>
<protein>
    <submittedName>
        <fullName evidence="2">Uncharacterized protein</fullName>
    </submittedName>
</protein>
<sequence length="550" mass="59638">MAVNHLNHFTHHEHQQVQVNPINHHRDHQLEAVPVSKDFRSLPHAANANPVIGNNPLSNYHHSYHNQCPSVALGPSGGNMASVAPGSVGNLVSKSTTFGSSAASPTHNIYSSQHYMTNANVNADQWNPIYHPEQSRSAKTSSNPSLQNTNSASGPGSAYPIACNVNRPEISAASNGFHAKGKADKLLPAKGYQTLPHKLRSGQGGSGGGGSRDTNYLLQRNLHEDIKSNQMHVKTYSAVPSGSSGTSDFLQQIKQKNSNMLARMSATLAKNYGRALSQQEIRYPLTGRVNSEPGGMSTQLSRSTNALTSQTNCVTLDDVIRLKPGGLSEYEGWALLCQAVQALQDLFLTDTPSTLRILPLVRPSTIQITSRGRVVFIVTTTLGTASLGQLDKFNDVDASPCHDITAHLAPEFLSTIDKKVAFAESDIEKMWIYSLGITLRKIIRGQQNRKGEPGALSYDNGSETAINSKIMSIARSTYQNHGHCNQCEVKENGLTNNSESGNSAASLNPYCTYNSYQCALDISLDQVLGCMCERNLHQRASLMYLLDVSI</sequence>
<gene>
    <name evidence="2" type="ORF">HERILL_LOCUS1177</name>
</gene>
<evidence type="ECO:0000313" key="2">
    <source>
        <dbReference type="EMBL" id="CAD7077873.1"/>
    </source>
</evidence>
<feature type="region of interest" description="Disordered" evidence="1">
    <location>
        <begin position="132"/>
        <end position="156"/>
    </location>
</feature>
<dbReference type="InterPro" id="IPR052074">
    <property type="entry name" value="NonRcpt_TyrProt_Phosphatase"/>
</dbReference>
<dbReference type="Proteomes" id="UP000594454">
    <property type="component" value="Chromosome 1"/>
</dbReference>
<organism evidence="2 3">
    <name type="scientific">Hermetia illucens</name>
    <name type="common">Black soldier fly</name>
    <dbReference type="NCBI Taxonomy" id="343691"/>
    <lineage>
        <taxon>Eukaryota</taxon>
        <taxon>Metazoa</taxon>
        <taxon>Ecdysozoa</taxon>
        <taxon>Arthropoda</taxon>
        <taxon>Hexapoda</taxon>
        <taxon>Insecta</taxon>
        <taxon>Pterygota</taxon>
        <taxon>Neoptera</taxon>
        <taxon>Endopterygota</taxon>
        <taxon>Diptera</taxon>
        <taxon>Brachycera</taxon>
        <taxon>Stratiomyomorpha</taxon>
        <taxon>Stratiomyidae</taxon>
        <taxon>Hermetiinae</taxon>
        <taxon>Hermetia</taxon>
    </lineage>
</organism>
<dbReference type="PANTHER" id="PTHR46900:SF2">
    <property type="entry name" value="TYROSINE-PROTEIN PHOSPHATASE NON-RECEPTOR TYPE 13"/>
    <property type="match status" value="1"/>
</dbReference>
<evidence type="ECO:0000313" key="3">
    <source>
        <dbReference type="Proteomes" id="UP000594454"/>
    </source>
</evidence>
<dbReference type="AlphaFoldDB" id="A0A7R8UBW6"/>
<proteinExistence type="predicted"/>
<dbReference type="OrthoDB" id="123971at2759"/>
<dbReference type="EMBL" id="LR899009">
    <property type="protein sequence ID" value="CAD7077873.1"/>
    <property type="molecule type" value="Genomic_DNA"/>
</dbReference>
<keyword evidence="3" id="KW-1185">Reference proteome</keyword>
<reference evidence="2 3" key="1">
    <citation type="submission" date="2020-11" db="EMBL/GenBank/DDBJ databases">
        <authorList>
            <person name="Wallbank WR R."/>
            <person name="Pardo Diaz C."/>
            <person name="Kozak K."/>
            <person name="Martin S."/>
            <person name="Jiggins C."/>
            <person name="Moest M."/>
            <person name="Warren A I."/>
            <person name="Generalovic N T."/>
            <person name="Byers J.R.P. K."/>
            <person name="Montejo-Kovacevich G."/>
            <person name="Yen C E."/>
        </authorList>
    </citation>
    <scope>NUCLEOTIDE SEQUENCE [LARGE SCALE GENOMIC DNA]</scope>
</reference>
<dbReference type="PANTHER" id="PTHR46900">
    <property type="entry name" value="TYROSINE-PROTEIN PHOSPHATASE NON-RECEPTOR TYPE 13"/>
    <property type="match status" value="1"/>
</dbReference>
<accession>A0A7R8UBW6</accession>
<name>A0A7R8UBW6_HERIL</name>